<keyword evidence="2" id="KW-0614">Plasmid</keyword>
<accession>A0A1U9VMJ2</accession>
<evidence type="ECO:0000313" key="2">
    <source>
        <dbReference type="EMBL" id="AQW31796.1"/>
    </source>
</evidence>
<reference evidence="2 3" key="1">
    <citation type="submission" date="2017-02" db="EMBL/GenBank/DDBJ databases">
        <title>Blood Disease Bacterium A2-HR MARDI.</title>
        <authorList>
            <person name="Badrun R."/>
            <person name="Abu Bakar N."/>
            <person name="Laboh R."/>
        </authorList>
    </citation>
    <scope>NUCLEOTIDE SEQUENCE [LARGE SCALE GENOMIC DNA]</scope>
    <source>
        <strain evidence="2 3">A2-HR MARDI</strain>
        <plasmid evidence="3">Plasmid</plasmid>
    </source>
</reference>
<gene>
    <name evidence="2" type="ORF">B0B51_17785</name>
</gene>
<dbReference type="EMBL" id="CP019912">
    <property type="protein sequence ID" value="AQW31796.1"/>
    <property type="molecule type" value="Genomic_DNA"/>
</dbReference>
<proteinExistence type="predicted"/>
<feature type="chain" id="PRO_5010732053" evidence="1">
    <location>
        <begin position="24"/>
        <end position="581"/>
    </location>
</feature>
<dbReference type="RefSeq" id="WP_078223317.1">
    <property type="nucleotide sequence ID" value="NZ_CP019912.1"/>
</dbReference>
<evidence type="ECO:0000256" key="1">
    <source>
        <dbReference type="SAM" id="SignalP"/>
    </source>
</evidence>
<dbReference type="Pfam" id="PF10096">
    <property type="entry name" value="DUF2334"/>
    <property type="match status" value="1"/>
</dbReference>
<keyword evidence="1" id="KW-0732">Signal</keyword>
<protein>
    <submittedName>
        <fullName evidence="2">Papd-like protein</fullName>
    </submittedName>
</protein>
<name>A0A1U9VMJ2_9RALS</name>
<dbReference type="CDD" id="cd10923">
    <property type="entry name" value="CE4_COG5298"/>
    <property type="match status" value="1"/>
</dbReference>
<sequence>MKKAILACLLALCLSVLFIGRQATVPSAQAATTTNVLILYDAPPNDPYTNLDLAYAIMLRNLLGHWSTNVSLVPVQNYVAGSVQANQVTFYLGNYYNNTVPSAFLKDVMSTTSTVVWFKYNLWELAWDTVNYTNPTFTQKFGIAFNGVAGFNGNVYPSSSNPNPGFFDTVAYKGMSMVKYYSFNSATGVVSADPDIGVTQVADATKASALVNIANSQSGAVAPYVMRSGNFWYIADIPFSFIGPRDRYLAFCDLLHDILGDSPSTVYTHRAMVRFEDLNAYTSTSSMKKLTDYLYSLHIPFSMATIPVYTDPNGYYNGGVPETIALANATGLKSALAYALPRGGKLVMHGYTHQYENIANQDNAVSGNDFEFWYAVANTPTDDDSTQWAGGRLDAGLQQFTRNGYAPFAWEAPHYESSPLSIAAVPPRFTSTYQRVVYFACSNNTYNSVTKTNNLCSNSDLYTLNSTANNHGYAVGQFFPYVIQADYYGQRVIPENLGNIEYNICSIDPFSCLTYTWQDLYLNAQYAWVVRDGFASFFFHPFWLDSDMAGTAAANAFQDFKSLASGISKLGYQWADASTVK</sequence>
<dbReference type="Proteomes" id="UP000189628">
    <property type="component" value="Plasmid unnamed"/>
</dbReference>
<dbReference type="InterPro" id="IPR018763">
    <property type="entry name" value="DUF2334"/>
</dbReference>
<geneLocation type="plasmid" evidence="2">
    <name>unnamed</name>
</geneLocation>
<feature type="signal peptide" evidence="1">
    <location>
        <begin position="1"/>
        <end position="23"/>
    </location>
</feature>
<organism evidence="2 3">
    <name type="scientific">blood disease bacterium A2-HR MARDI</name>
    <dbReference type="NCBI Taxonomy" id="1944648"/>
    <lineage>
        <taxon>Bacteria</taxon>
        <taxon>Pseudomonadati</taxon>
        <taxon>Pseudomonadota</taxon>
        <taxon>Betaproteobacteria</taxon>
        <taxon>Burkholderiales</taxon>
        <taxon>Burkholderiaceae</taxon>
        <taxon>Ralstonia</taxon>
        <taxon>Ralstonia solanacearum species complex</taxon>
    </lineage>
</organism>
<evidence type="ECO:0000313" key="3">
    <source>
        <dbReference type="Proteomes" id="UP000189628"/>
    </source>
</evidence>
<dbReference type="AlphaFoldDB" id="A0A1U9VMJ2"/>